<comment type="subcellular location">
    <subcellularLocation>
        <location evidence="1">Membrane</location>
        <topology evidence="1">Multi-pass membrane protein</topology>
    </subcellularLocation>
</comment>
<protein>
    <recommendedName>
        <fullName evidence="7">Rhodopsin domain-containing protein</fullName>
    </recommendedName>
</protein>
<keyword evidence="9" id="KW-1185">Reference proteome</keyword>
<dbReference type="InterPro" id="IPR049326">
    <property type="entry name" value="Rhodopsin_dom_fungi"/>
</dbReference>
<name>A0A0P7B2M6_9HYPO</name>
<dbReference type="STRING" id="78410.A0A0P7B2M6"/>
<sequence length="175" mass="20011">MEGFQGDPDDIPTIFKLFWFANIPFWSTFYLSKATLLSMYLQIFPDFMRKRRIFLWATIIYVACAYVASVVLLFFICFPISTVWDLDPNRTCPGSVTNTLDRVTWALHFFGDLLDITGARPILHQSGFALHVKAVERRVQLQQPQQVFDVRAAGGATNDRVDKLEESTAGKPARR</sequence>
<evidence type="ECO:0000256" key="6">
    <source>
        <dbReference type="SAM" id="Phobius"/>
    </source>
</evidence>
<reference evidence="8 9" key="1">
    <citation type="submission" date="2015-09" db="EMBL/GenBank/DDBJ databases">
        <title>Draft genome of a European isolate of the apple canker pathogen Neonectria ditissima.</title>
        <authorList>
            <person name="Gomez-Cortecero A."/>
            <person name="Harrison R.J."/>
            <person name="Armitage A.D."/>
        </authorList>
    </citation>
    <scope>NUCLEOTIDE SEQUENCE [LARGE SCALE GENOMIC DNA]</scope>
    <source>
        <strain evidence="8 9">R09/05</strain>
    </source>
</reference>
<evidence type="ECO:0000259" key="7">
    <source>
        <dbReference type="Pfam" id="PF20684"/>
    </source>
</evidence>
<organism evidence="8 9">
    <name type="scientific">Neonectria ditissima</name>
    <dbReference type="NCBI Taxonomy" id="78410"/>
    <lineage>
        <taxon>Eukaryota</taxon>
        <taxon>Fungi</taxon>
        <taxon>Dikarya</taxon>
        <taxon>Ascomycota</taxon>
        <taxon>Pezizomycotina</taxon>
        <taxon>Sordariomycetes</taxon>
        <taxon>Hypocreomycetidae</taxon>
        <taxon>Hypocreales</taxon>
        <taxon>Nectriaceae</taxon>
        <taxon>Neonectria</taxon>
    </lineage>
</organism>
<feature type="domain" description="Rhodopsin" evidence="7">
    <location>
        <begin position="9"/>
        <end position="93"/>
    </location>
</feature>
<dbReference type="OrthoDB" id="5078702at2759"/>
<evidence type="ECO:0000313" key="8">
    <source>
        <dbReference type="EMBL" id="KPM40326.1"/>
    </source>
</evidence>
<dbReference type="Pfam" id="PF20684">
    <property type="entry name" value="Fung_rhodopsin"/>
    <property type="match status" value="1"/>
</dbReference>
<dbReference type="InterPro" id="IPR052337">
    <property type="entry name" value="SAT4-like"/>
</dbReference>
<evidence type="ECO:0000256" key="2">
    <source>
        <dbReference type="ARBA" id="ARBA00022692"/>
    </source>
</evidence>
<dbReference type="Proteomes" id="UP000050424">
    <property type="component" value="Unassembled WGS sequence"/>
</dbReference>
<feature type="transmembrane region" description="Helical" evidence="6">
    <location>
        <begin position="17"/>
        <end position="41"/>
    </location>
</feature>
<evidence type="ECO:0000256" key="3">
    <source>
        <dbReference type="ARBA" id="ARBA00022989"/>
    </source>
</evidence>
<dbReference type="PANTHER" id="PTHR33048">
    <property type="entry name" value="PTH11-LIKE INTEGRAL MEMBRANE PROTEIN (AFU_ORTHOLOGUE AFUA_5G11245)"/>
    <property type="match status" value="1"/>
</dbReference>
<accession>A0A0P7B2M6</accession>
<keyword evidence="4 6" id="KW-0472">Membrane</keyword>
<gene>
    <name evidence="8" type="ORF">AK830_g6216</name>
</gene>
<feature type="transmembrane region" description="Helical" evidence="6">
    <location>
        <begin position="53"/>
        <end position="76"/>
    </location>
</feature>
<dbReference type="GO" id="GO:0016020">
    <property type="term" value="C:membrane"/>
    <property type="evidence" value="ECO:0007669"/>
    <property type="project" value="UniProtKB-SubCell"/>
</dbReference>
<dbReference type="EMBL" id="LKCW01000086">
    <property type="protein sequence ID" value="KPM40326.1"/>
    <property type="molecule type" value="Genomic_DNA"/>
</dbReference>
<keyword evidence="2 6" id="KW-0812">Transmembrane</keyword>
<comment type="caution">
    <text evidence="8">The sequence shown here is derived from an EMBL/GenBank/DDBJ whole genome shotgun (WGS) entry which is preliminary data.</text>
</comment>
<keyword evidence="3 6" id="KW-1133">Transmembrane helix</keyword>
<evidence type="ECO:0000256" key="1">
    <source>
        <dbReference type="ARBA" id="ARBA00004141"/>
    </source>
</evidence>
<dbReference type="AlphaFoldDB" id="A0A0P7B2M6"/>
<proteinExistence type="inferred from homology"/>
<comment type="similarity">
    <text evidence="5">Belongs to the SAT4 family.</text>
</comment>
<dbReference type="PANTHER" id="PTHR33048:SF92">
    <property type="entry name" value="INTEGRAL MEMBRANE PROTEIN"/>
    <property type="match status" value="1"/>
</dbReference>
<evidence type="ECO:0000256" key="4">
    <source>
        <dbReference type="ARBA" id="ARBA00023136"/>
    </source>
</evidence>
<evidence type="ECO:0000256" key="5">
    <source>
        <dbReference type="ARBA" id="ARBA00038359"/>
    </source>
</evidence>
<evidence type="ECO:0000313" key="9">
    <source>
        <dbReference type="Proteomes" id="UP000050424"/>
    </source>
</evidence>